<dbReference type="InterPro" id="IPR003615">
    <property type="entry name" value="HNH_nuc"/>
</dbReference>
<reference evidence="3 4" key="1">
    <citation type="submission" date="2020-07" db="EMBL/GenBank/DDBJ databases">
        <title>Complete genome sequence of Mycolicibacterium litorale like strain isolated from cardiac implantable electronic device infection.</title>
        <authorList>
            <person name="Fukano H."/>
            <person name="Miyama H."/>
            <person name="Hoshino Y."/>
        </authorList>
    </citation>
    <scope>NUCLEOTIDE SEQUENCE [LARGE SCALE GENOMIC DNA]</scope>
    <source>
        <strain evidence="3 4">NIIDNTM18</strain>
    </source>
</reference>
<dbReference type="InterPro" id="IPR044925">
    <property type="entry name" value="His-Me_finger_sf"/>
</dbReference>
<evidence type="ECO:0000259" key="2">
    <source>
        <dbReference type="Pfam" id="PF13392"/>
    </source>
</evidence>
<evidence type="ECO:0000313" key="4">
    <source>
        <dbReference type="Proteomes" id="UP000515734"/>
    </source>
</evidence>
<feature type="domain" description="HNH nuclease" evidence="2">
    <location>
        <begin position="74"/>
        <end position="117"/>
    </location>
</feature>
<dbReference type="Pfam" id="PF13392">
    <property type="entry name" value="HNH_3"/>
    <property type="match status" value="1"/>
</dbReference>
<dbReference type="EMBL" id="AP023287">
    <property type="protein sequence ID" value="BCI54928.1"/>
    <property type="molecule type" value="Genomic_DNA"/>
</dbReference>
<evidence type="ECO:0000313" key="3">
    <source>
        <dbReference type="EMBL" id="BCI54928.1"/>
    </source>
</evidence>
<dbReference type="AlphaFoldDB" id="A0A6S6PG10"/>
<dbReference type="GO" id="GO:0016788">
    <property type="term" value="F:hydrolase activity, acting on ester bonds"/>
    <property type="evidence" value="ECO:0007669"/>
    <property type="project" value="InterPro"/>
</dbReference>
<feature type="domain" description="NUMOD4" evidence="1">
    <location>
        <begin position="6"/>
        <end position="67"/>
    </location>
</feature>
<proteinExistence type="predicted"/>
<organism evidence="3 4">
    <name type="scientific">Mycolicibacterium litorale</name>
    <dbReference type="NCBI Taxonomy" id="758802"/>
    <lineage>
        <taxon>Bacteria</taxon>
        <taxon>Bacillati</taxon>
        <taxon>Actinomycetota</taxon>
        <taxon>Actinomycetes</taxon>
        <taxon>Mycobacteriales</taxon>
        <taxon>Mycobacteriaceae</taxon>
        <taxon>Mycolicibacterium</taxon>
    </lineage>
</organism>
<dbReference type="RefSeq" id="WP_185292717.1">
    <property type="nucleotide sequence ID" value="NZ_AP023287.1"/>
</dbReference>
<dbReference type="Pfam" id="PF07463">
    <property type="entry name" value="NUMOD4"/>
    <property type="match status" value="1"/>
</dbReference>
<gene>
    <name evidence="3" type="ORF">NIIDNTM18_42060</name>
</gene>
<dbReference type="SUPFAM" id="SSF54060">
    <property type="entry name" value="His-Me finger endonucleases"/>
    <property type="match status" value="1"/>
</dbReference>
<evidence type="ECO:0000259" key="1">
    <source>
        <dbReference type="Pfam" id="PF07463"/>
    </source>
</evidence>
<dbReference type="Proteomes" id="UP000515734">
    <property type="component" value="Chromosome"/>
</dbReference>
<name>A0A6S6PG10_9MYCO</name>
<protein>
    <recommendedName>
        <fullName evidence="5">HNH endonuclease</fullName>
    </recommendedName>
</protein>
<dbReference type="Gene3D" id="3.90.75.20">
    <property type="match status" value="1"/>
</dbReference>
<dbReference type="InterPro" id="IPR010902">
    <property type="entry name" value="NUMOD4"/>
</dbReference>
<evidence type="ECO:0008006" key="5">
    <source>
        <dbReference type="Google" id="ProtNLM"/>
    </source>
</evidence>
<accession>A0A6S6PG10</accession>
<sequence length="214" mass="23988">MEPIEEQWRPVVGCENAYEVSDQGRVRSLDRIGTQINGKTGTQYMSRRRGKILRPATANSGHRYVVLQGRTTRTVHSLVADAFLGPRPAGAEVRHKNGRPDDCRASNLEYGTRSENAEDSKRHGTHFHAGLLECKRGHDLTDPRNLQKSKTNKRVCLACRRDRAQLYKAGQQVKAEGCCINGHPAIPENRYTNGVGKSRCKVCVREKKQQKKAA</sequence>